<reference evidence="5" key="1">
    <citation type="submission" date="2021-11" db="EMBL/GenBank/DDBJ databases">
        <title>The complete genome of Massilia sp sp. G4R7.</title>
        <authorList>
            <person name="Liu L."/>
            <person name="Yue J."/>
            <person name="Yuan J."/>
            <person name="Yang F."/>
            <person name="Li L."/>
        </authorList>
    </citation>
    <scope>NUCLEOTIDE SEQUENCE</scope>
    <source>
        <strain evidence="5">G4R7</strain>
    </source>
</reference>
<dbReference type="InterPro" id="IPR014710">
    <property type="entry name" value="RmlC-like_jellyroll"/>
</dbReference>
<evidence type="ECO:0000259" key="4">
    <source>
        <dbReference type="PROSITE" id="PS01124"/>
    </source>
</evidence>
<dbReference type="Pfam" id="PF12833">
    <property type="entry name" value="HTH_18"/>
    <property type="match status" value="1"/>
</dbReference>
<evidence type="ECO:0000256" key="3">
    <source>
        <dbReference type="ARBA" id="ARBA00023163"/>
    </source>
</evidence>
<dbReference type="InterPro" id="IPR011051">
    <property type="entry name" value="RmlC_Cupin_sf"/>
</dbReference>
<proteinExistence type="predicted"/>
<keyword evidence="1" id="KW-0805">Transcription regulation</keyword>
<dbReference type="SMART" id="SM00342">
    <property type="entry name" value="HTH_ARAC"/>
    <property type="match status" value="1"/>
</dbReference>
<dbReference type="Gene3D" id="1.10.10.60">
    <property type="entry name" value="Homeodomain-like"/>
    <property type="match status" value="1"/>
</dbReference>
<evidence type="ECO:0000256" key="1">
    <source>
        <dbReference type="ARBA" id="ARBA00023015"/>
    </source>
</evidence>
<dbReference type="SUPFAM" id="SSF46689">
    <property type="entry name" value="Homeodomain-like"/>
    <property type="match status" value="2"/>
</dbReference>
<gene>
    <name evidence="5" type="ORF">LQ564_07820</name>
</gene>
<keyword evidence="3" id="KW-0804">Transcription</keyword>
<dbReference type="InterPro" id="IPR009057">
    <property type="entry name" value="Homeodomain-like_sf"/>
</dbReference>
<comment type="caution">
    <text evidence="5">The sequence shown here is derived from an EMBL/GenBank/DDBJ whole genome shotgun (WGS) entry which is preliminary data.</text>
</comment>
<evidence type="ECO:0000256" key="2">
    <source>
        <dbReference type="ARBA" id="ARBA00023125"/>
    </source>
</evidence>
<dbReference type="RefSeq" id="WP_231057548.1">
    <property type="nucleotide sequence ID" value="NZ_JAJNOC010000002.1"/>
</dbReference>
<name>A0ABS8Q3A3_9BURK</name>
<dbReference type="SUPFAM" id="SSF51182">
    <property type="entry name" value="RmlC-like cupins"/>
    <property type="match status" value="1"/>
</dbReference>
<dbReference type="PROSITE" id="PS01124">
    <property type="entry name" value="HTH_ARAC_FAMILY_2"/>
    <property type="match status" value="1"/>
</dbReference>
<dbReference type="EMBL" id="JAJNOC010000002">
    <property type="protein sequence ID" value="MCD2516222.1"/>
    <property type="molecule type" value="Genomic_DNA"/>
</dbReference>
<dbReference type="PANTHER" id="PTHR46796">
    <property type="entry name" value="HTH-TYPE TRANSCRIPTIONAL ACTIVATOR RHAS-RELATED"/>
    <property type="match status" value="1"/>
</dbReference>
<organism evidence="5 6">
    <name type="scientific">Massilia phyllostachyos</name>
    <dbReference type="NCBI Taxonomy" id="2898585"/>
    <lineage>
        <taxon>Bacteria</taxon>
        <taxon>Pseudomonadati</taxon>
        <taxon>Pseudomonadota</taxon>
        <taxon>Betaproteobacteria</taxon>
        <taxon>Burkholderiales</taxon>
        <taxon>Oxalobacteraceae</taxon>
        <taxon>Telluria group</taxon>
        <taxon>Massilia</taxon>
    </lineage>
</organism>
<feature type="domain" description="HTH araC/xylS-type" evidence="4">
    <location>
        <begin position="171"/>
        <end position="270"/>
    </location>
</feature>
<evidence type="ECO:0000313" key="5">
    <source>
        <dbReference type="EMBL" id="MCD2516222.1"/>
    </source>
</evidence>
<dbReference type="Proteomes" id="UP001179361">
    <property type="component" value="Unassembled WGS sequence"/>
</dbReference>
<evidence type="ECO:0000313" key="6">
    <source>
        <dbReference type="Proteomes" id="UP001179361"/>
    </source>
</evidence>
<accession>A0ABS8Q3A3</accession>
<dbReference type="InterPro" id="IPR003313">
    <property type="entry name" value="AraC-bd"/>
</dbReference>
<keyword evidence="2" id="KW-0238">DNA-binding</keyword>
<protein>
    <submittedName>
        <fullName evidence="5">AraC family transcriptional regulator</fullName>
    </submittedName>
</protein>
<dbReference type="InterPro" id="IPR050204">
    <property type="entry name" value="AraC_XylS_family_regulators"/>
</dbReference>
<dbReference type="Gene3D" id="2.60.120.10">
    <property type="entry name" value="Jelly Rolls"/>
    <property type="match status" value="1"/>
</dbReference>
<dbReference type="Pfam" id="PF02311">
    <property type="entry name" value="AraC_binding"/>
    <property type="match status" value="1"/>
</dbReference>
<keyword evidence="6" id="KW-1185">Reference proteome</keyword>
<sequence length="283" mass="31020">MTVRFLPSQFYGDLQDRRQGGVFDISVLQASAPEHEVREHMHVDAHFVLVLAGTYLSIAQGAPEFAPAPALVYNPPGTVHRDRFLGGQGRFMAISIDPARLDADGALRGIPANASYLQRTPCLRTAFSLAREMHGAPDAAWLESSVWELLAATDTRTAPRSGARRPPAWMHHAYQAVMDSAGDAGLSIGDVASSAGVHPVHLARVFREALGCSPGELLRWRRIERACILLRQPGRSMSDIAFEAGFVDQSHMTHAFRRRFGMPPGAWRRAMFQGYKTVPLLAG</sequence>
<dbReference type="InterPro" id="IPR018060">
    <property type="entry name" value="HTH_AraC"/>
</dbReference>